<keyword evidence="1" id="KW-1133">Transmembrane helix</keyword>
<dbReference type="EMBL" id="DS268451">
    <property type="protein sequence ID" value="EFP03833.1"/>
    <property type="molecule type" value="Genomic_DNA"/>
</dbReference>
<evidence type="ECO:0000313" key="4">
    <source>
        <dbReference type="Proteomes" id="UP000008281"/>
    </source>
</evidence>
<evidence type="ECO:0000313" key="3">
    <source>
        <dbReference type="EMBL" id="EFP03833.1"/>
    </source>
</evidence>
<dbReference type="HOGENOM" id="CLU_681954_0_0_1"/>
<dbReference type="InterPro" id="IPR035940">
    <property type="entry name" value="CAP_sf"/>
</dbReference>
<feature type="signal peptide" evidence="2">
    <location>
        <begin position="1"/>
        <end position="22"/>
    </location>
</feature>
<evidence type="ECO:0008006" key="5">
    <source>
        <dbReference type="Google" id="ProtNLM"/>
    </source>
</evidence>
<gene>
    <name evidence="3" type="ORF">CRE_28707</name>
</gene>
<reference evidence="3" key="1">
    <citation type="submission" date="2007-07" db="EMBL/GenBank/DDBJ databases">
        <title>PCAP assembly of the Caenorhabditis remanei genome.</title>
        <authorList>
            <consortium name="The Caenorhabditis remanei Sequencing Consortium"/>
            <person name="Wilson R.K."/>
        </authorList>
    </citation>
    <scope>NUCLEOTIDE SEQUENCE [LARGE SCALE GENOMIC DNA]</scope>
    <source>
        <strain evidence="3">PB4641</strain>
    </source>
</reference>
<name>E3MK45_CAERE</name>
<organism evidence="4">
    <name type="scientific">Caenorhabditis remanei</name>
    <name type="common">Caenorhabditis vulgaris</name>
    <dbReference type="NCBI Taxonomy" id="31234"/>
    <lineage>
        <taxon>Eukaryota</taxon>
        <taxon>Metazoa</taxon>
        <taxon>Ecdysozoa</taxon>
        <taxon>Nematoda</taxon>
        <taxon>Chromadorea</taxon>
        <taxon>Rhabditida</taxon>
        <taxon>Rhabditina</taxon>
        <taxon>Rhabditomorpha</taxon>
        <taxon>Rhabditoidea</taxon>
        <taxon>Rhabditidae</taxon>
        <taxon>Peloderinae</taxon>
        <taxon>Caenorhabditis</taxon>
    </lineage>
</organism>
<feature type="chain" id="PRO_5003177041" description="Domain of unknown function WSN domain-containing protein" evidence="2">
    <location>
        <begin position="23"/>
        <end position="404"/>
    </location>
</feature>
<accession>E3MK45</accession>
<dbReference type="InParanoid" id="E3MK45"/>
<evidence type="ECO:0000256" key="2">
    <source>
        <dbReference type="SAM" id="SignalP"/>
    </source>
</evidence>
<dbReference type="OMA" id="ASKCHYG"/>
<evidence type="ECO:0000256" key="1">
    <source>
        <dbReference type="SAM" id="Phobius"/>
    </source>
</evidence>
<keyword evidence="1" id="KW-0812">Transmembrane</keyword>
<keyword evidence="4" id="KW-1185">Reference proteome</keyword>
<feature type="transmembrane region" description="Helical" evidence="1">
    <location>
        <begin position="383"/>
        <end position="402"/>
    </location>
</feature>
<sequence length="404" mass="45440">MRQIFILSLISLTWLGIPTVDGNHFLKSGDVVTMIKSEFPLTKHDALTLDELNTLRRLIADGYIKDILKGLESFIIAAGKVIGFFKNAAREAWGAIKKIYQTFESIEGWGNLAVHTGNIIMDFASDVGGAISDLFGKRRRRNKDINTPLGHSGNSLDFRYNTTNIPKEETVFRMPRKTLGPAADMNILVWNRRLSQLASIKRNLFHDGQRDTIYEGKKYRMFKFGGYLEYIIGNFLGKVISEFFKWAKVGYYACYLILSGIDAPIFDKAAIEDSIHEALYANSMEVGCVVAIPDSYCIIGPVKDRSDNMFYEPGNPASKCHYGSNSSLCTPPPSYFFALRDKYEGRLRPKISKFEIVDGFNASDNSTVDEFSVEWPADDDTSFGFSPLFFVILFLISIICGLNN</sequence>
<protein>
    <recommendedName>
        <fullName evidence="5">Domain of unknown function WSN domain-containing protein</fullName>
    </recommendedName>
</protein>
<keyword evidence="1" id="KW-0472">Membrane</keyword>
<proteinExistence type="predicted"/>
<dbReference type="eggNOG" id="ENOG502T3HS">
    <property type="taxonomic scope" value="Eukaryota"/>
</dbReference>
<dbReference type="Gene3D" id="3.40.33.10">
    <property type="entry name" value="CAP"/>
    <property type="match status" value="1"/>
</dbReference>
<dbReference type="OrthoDB" id="5865298at2759"/>
<dbReference type="Proteomes" id="UP000008281">
    <property type="component" value="Unassembled WGS sequence"/>
</dbReference>
<keyword evidence="2" id="KW-0732">Signal</keyword>
<dbReference type="AlphaFoldDB" id="E3MK45"/>